<accession>A0AAD1SMZ8</accession>
<feature type="transmembrane region" description="Helical" evidence="1">
    <location>
        <begin position="12"/>
        <end position="35"/>
    </location>
</feature>
<evidence type="ECO:0000313" key="3">
    <source>
        <dbReference type="Proteomes" id="UP001295444"/>
    </source>
</evidence>
<evidence type="ECO:0000256" key="1">
    <source>
        <dbReference type="SAM" id="Phobius"/>
    </source>
</evidence>
<feature type="transmembrane region" description="Helical" evidence="1">
    <location>
        <begin position="85"/>
        <end position="109"/>
    </location>
</feature>
<dbReference type="Proteomes" id="UP001295444">
    <property type="component" value="Chromosome 07"/>
</dbReference>
<keyword evidence="1" id="KW-0472">Membrane</keyword>
<keyword evidence="3" id="KW-1185">Reference proteome</keyword>
<keyword evidence="1" id="KW-1133">Transmembrane helix</keyword>
<proteinExistence type="predicted"/>
<keyword evidence="1" id="KW-0812">Transmembrane</keyword>
<sequence>MASSPTPSSSLPWLLSVVECDYVGVLYILPLKYILRIFADIERVNSKNETGFGDINRTELPIKKESTILTRIKRCWNKVIPGKPILARVVVASIFFFAMAIGTGMYLVVRVHMYHNTVIQKILEELYTGARKVKPYYKPDSFKESQDSGNLHYGIYE</sequence>
<gene>
    <name evidence="2" type="ORF">PECUL_23A034548</name>
</gene>
<name>A0AAD1SMZ8_PELCU</name>
<protein>
    <submittedName>
        <fullName evidence="2">Uncharacterized protein</fullName>
    </submittedName>
</protein>
<evidence type="ECO:0000313" key="2">
    <source>
        <dbReference type="EMBL" id="CAH2306279.1"/>
    </source>
</evidence>
<dbReference type="AlphaFoldDB" id="A0AAD1SMZ8"/>
<organism evidence="2 3">
    <name type="scientific">Pelobates cultripes</name>
    <name type="common">Western spadefoot toad</name>
    <dbReference type="NCBI Taxonomy" id="61616"/>
    <lineage>
        <taxon>Eukaryota</taxon>
        <taxon>Metazoa</taxon>
        <taxon>Chordata</taxon>
        <taxon>Craniata</taxon>
        <taxon>Vertebrata</taxon>
        <taxon>Euteleostomi</taxon>
        <taxon>Amphibia</taxon>
        <taxon>Batrachia</taxon>
        <taxon>Anura</taxon>
        <taxon>Pelobatoidea</taxon>
        <taxon>Pelobatidae</taxon>
        <taxon>Pelobates</taxon>
    </lineage>
</organism>
<reference evidence="2" key="1">
    <citation type="submission" date="2022-03" db="EMBL/GenBank/DDBJ databases">
        <authorList>
            <person name="Alioto T."/>
            <person name="Alioto T."/>
            <person name="Gomez Garrido J."/>
        </authorList>
    </citation>
    <scope>NUCLEOTIDE SEQUENCE</scope>
</reference>
<dbReference type="EMBL" id="OW240918">
    <property type="protein sequence ID" value="CAH2306279.1"/>
    <property type="molecule type" value="Genomic_DNA"/>
</dbReference>